<protein>
    <recommendedName>
        <fullName evidence="3">dTTP/UTP pyrophosphatase</fullName>
        <shortName evidence="3">dTTPase/UTPase</shortName>
        <ecNumber evidence="3">3.6.1.9</ecNumber>
    </recommendedName>
    <alternativeName>
        <fullName evidence="3">Nucleoside triphosphate pyrophosphatase</fullName>
    </alternativeName>
    <alternativeName>
        <fullName evidence="3">Nucleotide pyrophosphatase</fullName>
        <shortName evidence="3">Nucleotide PPase</shortName>
    </alternativeName>
</protein>
<proteinExistence type="inferred from homology"/>
<organism evidence="4 5">
    <name type="scientific">Oribacterium sinus F0268</name>
    <dbReference type="NCBI Taxonomy" id="585501"/>
    <lineage>
        <taxon>Bacteria</taxon>
        <taxon>Bacillati</taxon>
        <taxon>Bacillota</taxon>
        <taxon>Clostridia</taxon>
        <taxon>Lachnospirales</taxon>
        <taxon>Lachnospiraceae</taxon>
        <taxon>Oribacterium</taxon>
    </lineage>
</organism>
<comment type="catalytic activity">
    <reaction evidence="3">
        <text>UTP + H2O = UMP + diphosphate + H(+)</text>
        <dbReference type="Rhea" id="RHEA:29395"/>
        <dbReference type="ChEBI" id="CHEBI:15377"/>
        <dbReference type="ChEBI" id="CHEBI:15378"/>
        <dbReference type="ChEBI" id="CHEBI:33019"/>
        <dbReference type="ChEBI" id="CHEBI:46398"/>
        <dbReference type="ChEBI" id="CHEBI:57865"/>
        <dbReference type="EC" id="3.6.1.9"/>
    </reaction>
</comment>
<evidence type="ECO:0000256" key="2">
    <source>
        <dbReference type="ARBA" id="ARBA00022801"/>
    </source>
</evidence>
<dbReference type="Gene3D" id="3.90.950.10">
    <property type="match status" value="1"/>
</dbReference>
<dbReference type="HAMAP" id="MF_00528">
    <property type="entry name" value="Maf"/>
    <property type="match status" value="1"/>
</dbReference>
<dbReference type="STRING" id="585501.HMPREF6123_2343"/>
<reference evidence="4 5" key="1">
    <citation type="submission" date="2009-04" db="EMBL/GenBank/DDBJ databases">
        <authorList>
            <person name="Qin X."/>
            <person name="Bachman B."/>
            <person name="Battles P."/>
            <person name="Bell A."/>
            <person name="Bess C."/>
            <person name="Bickham C."/>
            <person name="Chaboub L."/>
            <person name="Chen D."/>
            <person name="Coyle M."/>
            <person name="Deiros D.R."/>
            <person name="Dinh H."/>
            <person name="Forbes L."/>
            <person name="Fowler G."/>
            <person name="Francisco L."/>
            <person name="Fu Q."/>
            <person name="Gubbala S."/>
            <person name="Hale W."/>
            <person name="Han Y."/>
            <person name="Hemphill L."/>
            <person name="Highlander S.K."/>
            <person name="Hirani K."/>
            <person name="Hogues M."/>
            <person name="Jackson L."/>
            <person name="Jakkamsetti A."/>
            <person name="Javaid M."/>
            <person name="Jiang H."/>
            <person name="Korchina V."/>
            <person name="Kovar C."/>
            <person name="Lara F."/>
            <person name="Lee S."/>
            <person name="Mata R."/>
            <person name="Mathew T."/>
            <person name="Moen C."/>
            <person name="Morales K."/>
            <person name="Munidasa M."/>
            <person name="Nazareth L."/>
            <person name="Ngo R."/>
            <person name="Nguyen L."/>
            <person name="Okwuonu G."/>
            <person name="Ongeri F."/>
            <person name="Patil S."/>
            <person name="Petrosino J."/>
            <person name="Pham C."/>
            <person name="Pham P."/>
            <person name="Pu L.-L."/>
            <person name="Puazo M."/>
            <person name="Raj R."/>
            <person name="Reid J."/>
            <person name="Rouhana J."/>
            <person name="Saada N."/>
            <person name="Shang Y."/>
            <person name="Simmons D."/>
            <person name="Thornton R."/>
            <person name="Warren J."/>
            <person name="Weissenberger G."/>
            <person name="Zhang J."/>
            <person name="Zhang L."/>
            <person name="Zhou C."/>
            <person name="Zhu D."/>
            <person name="Muzny D."/>
            <person name="Worley K."/>
            <person name="Gibbs R."/>
        </authorList>
    </citation>
    <scope>NUCLEOTIDE SEQUENCE [LARGE SCALE GENOMIC DNA]</scope>
    <source>
        <strain evidence="4 5">F0268</strain>
    </source>
</reference>
<dbReference type="RefSeq" id="WP_007157489.1">
    <property type="nucleotide sequence ID" value="NZ_GG668534.1"/>
</dbReference>
<dbReference type="Proteomes" id="UP000004121">
    <property type="component" value="Unassembled WGS sequence"/>
</dbReference>
<keyword evidence="3" id="KW-0963">Cytoplasm</keyword>
<dbReference type="GO" id="GO:0009117">
    <property type="term" value="P:nucleotide metabolic process"/>
    <property type="evidence" value="ECO:0007669"/>
    <property type="project" value="UniProtKB-KW"/>
</dbReference>
<feature type="active site" description="Proton acceptor" evidence="3">
    <location>
        <position position="118"/>
    </location>
</feature>
<dbReference type="SUPFAM" id="SSF52972">
    <property type="entry name" value="ITPase-like"/>
    <property type="match status" value="1"/>
</dbReference>
<evidence type="ECO:0000313" key="4">
    <source>
        <dbReference type="EMBL" id="EEJ50385.1"/>
    </source>
</evidence>
<dbReference type="InParanoid" id="C2L0S4"/>
<comment type="caution">
    <text evidence="3">Lacks conserved residue(s) required for the propagation of feature annotation.</text>
</comment>
<comment type="catalytic activity">
    <reaction evidence="3">
        <text>dTTP + H2O = dTMP + diphosphate + H(+)</text>
        <dbReference type="Rhea" id="RHEA:28534"/>
        <dbReference type="ChEBI" id="CHEBI:15377"/>
        <dbReference type="ChEBI" id="CHEBI:15378"/>
        <dbReference type="ChEBI" id="CHEBI:33019"/>
        <dbReference type="ChEBI" id="CHEBI:37568"/>
        <dbReference type="ChEBI" id="CHEBI:63528"/>
        <dbReference type="EC" id="3.6.1.9"/>
    </reaction>
</comment>
<dbReference type="eggNOG" id="COG0424">
    <property type="taxonomic scope" value="Bacteria"/>
</dbReference>
<dbReference type="InterPro" id="IPR003697">
    <property type="entry name" value="Maf-like"/>
</dbReference>
<dbReference type="HOGENOM" id="CLU_040416_0_0_9"/>
<comment type="subcellular location">
    <subcellularLocation>
        <location evidence="3">Cytoplasm</location>
    </subcellularLocation>
</comment>
<evidence type="ECO:0000313" key="5">
    <source>
        <dbReference type="Proteomes" id="UP000004121"/>
    </source>
</evidence>
<gene>
    <name evidence="4" type="primary">maf</name>
    <name evidence="4" type="ORF">HMPREF6123_2343</name>
</gene>
<dbReference type="OrthoDB" id="9807767at2"/>
<dbReference type="AlphaFoldDB" id="C2L0S4"/>
<dbReference type="EC" id="3.6.1.9" evidence="3"/>
<dbReference type="Pfam" id="PF02545">
    <property type="entry name" value="Maf"/>
    <property type="match status" value="1"/>
</dbReference>
<keyword evidence="5" id="KW-1185">Reference proteome</keyword>
<dbReference type="NCBIfam" id="TIGR00172">
    <property type="entry name" value="maf"/>
    <property type="match status" value="1"/>
</dbReference>
<dbReference type="CDD" id="cd00555">
    <property type="entry name" value="Maf"/>
    <property type="match status" value="1"/>
</dbReference>
<feature type="site" description="Important for substrate specificity" evidence="3">
    <location>
        <position position="119"/>
    </location>
</feature>
<sequence length="245" mass="27810">MGEDINKAEDFLEKLGLSKEDVDLLEHKLKEREERRKEAERKEKPITVLFPKVVLASASPRRQELIQLLGLQAEIHPSGIAEDVTEADPSLLVQKLAFQKAEDVAKQYPKDYLVIGADTVVFFEDRILGKPKNEEDAYRMLSALSGRTHQVYTGVSLHFQGKKMGFYEKTEVQFARLTEREIWDYIESKEPMDKAGAYGIQGRFAPFVKGIAGDYYNVMGLPLARLYQALKFLGAEGEAVELPRE</sequence>
<dbReference type="PANTHER" id="PTHR43213:SF5">
    <property type="entry name" value="BIFUNCTIONAL DTTP_UTP PYROPHOSPHATASE_METHYLTRANSFERASE PROTEIN-RELATED"/>
    <property type="match status" value="1"/>
</dbReference>
<dbReference type="EMBL" id="ACKX01000217">
    <property type="protein sequence ID" value="EEJ50385.1"/>
    <property type="molecule type" value="Genomic_DNA"/>
</dbReference>
<dbReference type="GO" id="GO:0036221">
    <property type="term" value="F:UTP diphosphatase activity"/>
    <property type="evidence" value="ECO:0007669"/>
    <property type="project" value="RHEA"/>
</dbReference>
<feature type="site" description="Important for substrate specificity" evidence="3">
    <location>
        <position position="201"/>
    </location>
</feature>
<accession>C2L0S4</accession>
<keyword evidence="2 3" id="KW-0378">Hydrolase</keyword>
<dbReference type="FunCoup" id="C2L0S4">
    <property type="interactions" value="297"/>
</dbReference>
<dbReference type="GO" id="GO:0005737">
    <property type="term" value="C:cytoplasm"/>
    <property type="evidence" value="ECO:0007669"/>
    <property type="project" value="UniProtKB-SubCell"/>
</dbReference>
<keyword evidence="3" id="KW-0546">Nucleotide metabolism</keyword>
<feature type="site" description="Important for substrate specificity" evidence="3">
    <location>
        <position position="61"/>
    </location>
</feature>
<name>C2L0S4_9FIRM</name>
<dbReference type="PANTHER" id="PTHR43213">
    <property type="entry name" value="BIFUNCTIONAL DTTP/UTP PYROPHOSPHATASE/METHYLTRANSFERASE PROTEIN-RELATED"/>
    <property type="match status" value="1"/>
</dbReference>
<comment type="function">
    <text evidence="3">Nucleoside triphosphate pyrophosphatase that hydrolyzes dTTP and UTP. May have a dual role in cell division arrest and in preventing the incorporation of modified nucleotides into cellular nucleic acids.</text>
</comment>
<comment type="caution">
    <text evidence="4">The sequence shown here is derived from an EMBL/GenBank/DDBJ whole genome shotgun (WGS) entry which is preliminary data.</text>
</comment>
<evidence type="ECO:0000256" key="1">
    <source>
        <dbReference type="ARBA" id="ARBA00001968"/>
    </source>
</evidence>
<dbReference type="InterPro" id="IPR029001">
    <property type="entry name" value="ITPase-like_fam"/>
</dbReference>
<comment type="similarity">
    <text evidence="3">Belongs to the Maf family. YhdE subfamily.</text>
</comment>
<evidence type="ECO:0000256" key="3">
    <source>
        <dbReference type="HAMAP-Rule" id="MF_00528"/>
    </source>
</evidence>
<comment type="cofactor">
    <cofactor evidence="1 3">
        <name>a divalent metal cation</name>
        <dbReference type="ChEBI" id="CHEBI:60240"/>
    </cofactor>
</comment>
<dbReference type="GO" id="GO:0036218">
    <property type="term" value="F:dTTP diphosphatase activity"/>
    <property type="evidence" value="ECO:0007669"/>
    <property type="project" value="RHEA"/>
</dbReference>